<dbReference type="Proteomes" id="UP000198582">
    <property type="component" value="Unassembled WGS sequence"/>
</dbReference>
<evidence type="ECO:0000259" key="1">
    <source>
        <dbReference type="SMART" id="SM00418"/>
    </source>
</evidence>
<gene>
    <name evidence="2" type="ORF">SAMN04489732_103146</name>
</gene>
<name>A0A1H8U9G3_9PSEU</name>
<dbReference type="Gene3D" id="1.10.10.10">
    <property type="entry name" value="Winged helix-like DNA-binding domain superfamily/Winged helix DNA-binding domain"/>
    <property type="match status" value="1"/>
</dbReference>
<dbReference type="OrthoDB" id="9788770at2"/>
<dbReference type="Pfam" id="PF12840">
    <property type="entry name" value="HTH_20"/>
    <property type="match status" value="1"/>
</dbReference>
<keyword evidence="3" id="KW-1185">Reference proteome</keyword>
<dbReference type="CDD" id="cd00090">
    <property type="entry name" value="HTH_ARSR"/>
    <property type="match status" value="1"/>
</dbReference>
<feature type="domain" description="HTH arsR-type" evidence="1">
    <location>
        <begin position="12"/>
        <end position="100"/>
    </location>
</feature>
<dbReference type="EMBL" id="FOEF01000003">
    <property type="protein sequence ID" value="SEO99859.1"/>
    <property type="molecule type" value="Genomic_DNA"/>
</dbReference>
<protein>
    <submittedName>
        <fullName evidence="2">Helix-turn-helix domain-containing protein</fullName>
    </submittedName>
</protein>
<dbReference type="GO" id="GO:0003700">
    <property type="term" value="F:DNA-binding transcription factor activity"/>
    <property type="evidence" value="ECO:0007669"/>
    <property type="project" value="InterPro"/>
</dbReference>
<dbReference type="RefSeq" id="WP_091615052.1">
    <property type="nucleotide sequence ID" value="NZ_FOEF01000003.1"/>
</dbReference>
<dbReference type="InterPro" id="IPR001845">
    <property type="entry name" value="HTH_ArsR_DNA-bd_dom"/>
</dbReference>
<dbReference type="InterPro" id="IPR036388">
    <property type="entry name" value="WH-like_DNA-bd_sf"/>
</dbReference>
<dbReference type="InterPro" id="IPR011991">
    <property type="entry name" value="ArsR-like_HTH"/>
</dbReference>
<dbReference type="AlphaFoldDB" id="A0A1H8U9G3"/>
<organism evidence="2 3">
    <name type="scientific">Amycolatopsis saalfeldensis</name>
    <dbReference type="NCBI Taxonomy" id="394193"/>
    <lineage>
        <taxon>Bacteria</taxon>
        <taxon>Bacillati</taxon>
        <taxon>Actinomycetota</taxon>
        <taxon>Actinomycetes</taxon>
        <taxon>Pseudonocardiales</taxon>
        <taxon>Pseudonocardiaceae</taxon>
        <taxon>Amycolatopsis</taxon>
    </lineage>
</organism>
<sequence>MFDVEVIEDPAAAAAALDPVRARLLAALTEPASAAALAARLGLSRQKVHYHLRALETHGLVEPAGSRRWGGLTERLFTATAASYLVSPAALGEAGRSAVEPDRLSAAYQLAVAGRTVQEVAGLVRRAARAEQPLPTLTLDTEIAFGSARDRAAFTEELTALVAGLVSRYHDEAAPGARTHRLVVTAHPKPAAPAEELSP</sequence>
<accession>A0A1H8U9G3</accession>
<evidence type="ECO:0000313" key="3">
    <source>
        <dbReference type="Proteomes" id="UP000198582"/>
    </source>
</evidence>
<reference evidence="3" key="1">
    <citation type="submission" date="2016-10" db="EMBL/GenBank/DDBJ databases">
        <authorList>
            <person name="Varghese N."/>
            <person name="Submissions S."/>
        </authorList>
    </citation>
    <scope>NUCLEOTIDE SEQUENCE [LARGE SCALE GENOMIC DNA]</scope>
    <source>
        <strain evidence="3">DSM 44993</strain>
    </source>
</reference>
<evidence type="ECO:0000313" key="2">
    <source>
        <dbReference type="EMBL" id="SEO99859.1"/>
    </source>
</evidence>
<dbReference type="STRING" id="394193.SAMN04489732_103146"/>
<proteinExistence type="predicted"/>
<dbReference type="InterPro" id="IPR036390">
    <property type="entry name" value="WH_DNA-bd_sf"/>
</dbReference>
<dbReference type="SUPFAM" id="SSF46785">
    <property type="entry name" value="Winged helix' DNA-binding domain"/>
    <property type="match status" value="1"/>
</dbReference>
<dbReference type="SMART" id="SM00418">
    <property type="entry name" value="HTH_ARSR"/>
    <property type="match status" value="1"/>
</dbReference>